<proteinExistence type="predicted"/>
<reference evidence="1 2" key="1">
    <citation type="submission" date="2014-04" db="EMBL/GenBank/DDBJ databases">
        <title>Draft genome sequence of Photobacterium halotolerans S2753: a solonamide, ngercheumicin and holomycin producer.</title>
        <authorList>
            <person name="Machado H.R."/>
            <person name="Gram L."/>
        </authorList>
    </citation>
    <scope>NUCLEOTIDE SEQUENCE [LARGE SCALE GENOMIC DNA]</scope>
    <source>
        <strain evidence="1 2">S2753</strain>
    </source>
</reference>
<organism evidence="1 2">
    <name type="scientific">Photobacterium galatheae</name>
    <dbReference type="NCBI Taxonomy" id="1654360"/>
    <lineage>
        <taxon>Bacteria</taxon>
        <taxon>Pseudomonadati</taxon>
        <taxon>Pseudomonadota</taxon>
        <taxon>Gammaproteobacteria</taxon>
        <taxon>Vibrionales</taxon>
        <taxon>Vibrionaceae</taxon>
        <taxon>Photobacterium</taxon>
    </lineage>
</organism>
<name>A0A066S0U2_9GAMM</name>
<gene>
    <name evidence="1" type="ORF">EA58_00410</name>
</gene>
<accession>A0A066S0U2</accession>
<dbReference type="EMBL" id="JMIB01000001">
    <property type="protein sequence ID" value="KDM93577.1"/>
    <property type="molecule type" value="Genomic_DNA"/>
</dbReference>
<dbReference type="Proteomes" id="UP000027192">
    <property type="component" value="Unassembled WGS sequence"/>
</dbReference>
<sequence>MPFGSLVWSRAVVGVPDADNLNIRPEFFPKQVTFPNLVFWGFILIKINYLCHSRAGGNPVPFGVFKATVPIFLLL</sequence>
<protein>
    <submittedName>
        <fullName evidence="1">Uncharacterized protein</fullName>
    </submittedName>
</protein>
<evidence type="ECO:0000313" key="2">
    <source>
        <dbReference type="Proteomes" id="UP000027192"/>
    </source>
</evidence>
<comment type="caution">
    <text evidence="1">The sequence shown here is derived from an EMBL/GenBank/DDBJ whole genome shotgun (WGS) entry which is preliminary data.</text>
</comment>
<evidence type="ECO:0000313" key="1">
    <source>
        <dbReference type="EMBL" id="KDM93577.1"/>
    </source>
</evidence>
<keyword evidence="2" id="KW-1185">Reference proteome</keyword>
<dbReference type="AlphaFoldDB" id="A0A066S0U2"/>